<feature type="domain" description="YCII-related" evidence="2">
    <location>
        <begin position="1"/>
        <end position="104"/>
    </location>
</feature>
<dbReference type="Proteomes" id="UP000198727">
    <property type="component" value="Unassembled WGS sequence"/>
</dbReference>
<comment type="similarity">
    <text evidence="1">Belongs to the YciI family.</text>
</comment>
<keyword evidence="4" id="KW-1185">Reference proteome</keyword>
<evidence type="ECO:0000256" key="1">
    <source>
        <dbReference type="ARBA" id="ARBA00007689"/>
    </source>
</evidence>
<dbReference type="InterPro" id="IPR005545">
    <property type="entry name" value="YCII"/>
</dbReference>
<name>A0A1I5TSA2_9PSEU</name>
<dbReference type="RefSeq" id="WP_092530231.1">
    <property type="nucleotide sequence ID" value="NZ_FOWW01000003.1"/>
</dbReference>
<dbReference type="SUPFAM" id="SSF54909">
    <property type="entry name" value="Dimeric alpha+beta barrel"/>
    <property type="match status" value="1"/>
</dbReference>
<dbReference type="OrthoDB" id="668782at2"/>
<dbReference type="PANTHER" id="PTHR35174:SF4">
    <property type="entry name" value="BLL7163 PROTEIN"/>
    <property type="match status" value="1"/>
</dbReference>
<dbReference type="InterPro" id="IPR011008">
    <property type="entry name" value="Dimeric_a/b-barrel"/>
</dbReference>
<dbReference type="EMBL" id="FOWW01000003">
    <property type="protein sequence ID" value="SFP85791.1"/>
    <property type="molecule type" value="Genomic_DNA"/>
</dbReference>
<dbReference type="STRING" id="587909.SAMN05421810_103630"/>
<gene>
    <name evidence="3" type="ORF">SAMN05421810_103630</name>
</gene>
<evidence type="ECO:0000259" key="2">
    <source>
        <dbReference type="Pfam" id="PF03795"/>
    </source>
</evidence>
<dbReference type="AlphaFoldDB" id="A0A1I5TSA2"/>
<accession>A0A1I5TSA2</accession>
<dbReference type="Gene3D" id="3.30.70.1060">
    <property type="entry name" value="Dimeric alpha+beta barrel"/>
    <property type="match status" value="1"/>
</dbReference>
<evidence type="ECO:0000313" key="4">
    <source>
        <dbReference type="Proteomes" id="UP000198727"/>
    </source>
</evidence>
<sequence>MRFIVLRKADERTEAGEPPEPELLAAMTEYQSEMARAGVLRAGAGLKPSSAGIRIKFSRGRPTVLDGPFTETKELIAGFSVIEVESEDEAIEWLRRWPTLDGGGEVELELRPLYEVDDFGPAVTPEFRELLDQLWAGTESAT</sequence>
<dbReference type="PANTHER" id="PTHR35174">
    <property type="entry name" value="BLL7171 PROTEIN-RELATED"/>
    <property type="match status" value="1"/>
</dbReference>
<protein>
    <submittedName>
        <fullName evidence="3">Uncharacterized conserved protein</fullName>
    </submittedName>
</protein>
<evidence type="ECO:0000313" key="3">
    <source>
        <dbReference type="EMBL" id="SFP85791.1"/>
    </source>
</evidence>
<proteinExistence type="inferred from homology"/>
<organism evidence="3 4">
    <name type="scientific">Amycolatopsis arida</name>
    <dbReference type="NCBI Taxonomy" id="587909"/>
    <lineage>
        <taxon>Bacteria</taxon>
        <taxon>Bacillati</taxon>
        <taxon>Actinomycetota</taxon>
        <taxon>Actinomycetes</taxon>
        <taxon>Pseudonocardiales</taxon>
        <taxon>Pseudonocardiaceae</taxon>
        <taxon>Amycolatopsis</taxon>
    </lineage>
</organism>
<reference evidence="4" key="1">
    <citation type="submission" date="2016-10" db="EMBL/GenBank/DDBJ databases">
        <authorList>
            <person name="Varghese N."/>
            <person name="Submissions S."/>
        </authorList>
    </citation>
    <scope>NUCLEOTIDE SEQUENCE [LARGE SCALE GENOMIC DNA]</scope>
    <source>
        <strain evidence="4">CGMCC 4.5579</strain>
    </source>
</reference>
<dbReference type="Pfam" id="PF03795">
    <property type="entry name" value="YCII"/>
    <property type="match status" value="1"/>
</dbReference>